<dbReference type="RefSeq" id="XP_001303606.1">
    <property type="nucleotide sequence ID" value="XM_001303605.1"/>
</dbReference>
<gene>
    <name evidence="2" type="ORF">TVAG_495130</name>
</gene>
<dbReference type="InterPro" id="IPR050167">
    <property type="entry name" value="Ser_Thr_protein_kinase"/>
</dbReference>
<dbReference type="GO" id="GO:0005524">
    <property type="term" value="F:ATP binding"/>
    <property type="evidence" value="ECO:0007669"/>
    <property type="project" value="InterPro"/>
</dbReference>
<dbReference type="Gene3D" id="1.10.510.10">
    <property type="entry name" value="Transferase(Phosphotransferase) domain 1"/>
    <property type="match status" value="1"/>
</dbReference>
<evidence type="ECO:0000259" key="1">
    <source>
        <dbReference type="PROSITE" id="PS50011"/>
    </source>
</evidence>
<dbReference type="VEuPathDB" id="TrichDB:TVAGG3_0250720"/>
<dbReference type="SUPFAM" id="SSF56112">
    <property type="entry name" value="Protein kinase-like (PK-like)"/>
    <property type="match status" value="1"/>
</dbReference>
<proteinExistence type="predicted"/>
<dbReference type="InterPro" id="IPR008271">
    <property type="entry name" value="Ser/Thr_kinase_AS"/>
</dbReference>
<dbReference type="KEGG" id="tva:4748363"/>
<evidence type="ECO:0000313" key="2">
    <source>
        <dbReference type="EMBL" id="EAX90676.1"/>
    </source>
</evidence>
<dbReference type="InterPro" id="IPR000719">
    <property type="entry name" value="Prot_kinase_dom"/>
</dbReference>
<keyword evidence="3" id="KW-1185">Reference proteome</keyword>
<dbReference type="PANTHER" id="PTHR23257">
    <property type="entry name" value="SERINE-THREONINE PROTEIN KINASE"/>
    <property type="match status" value="1"/>
</dbReference>
<dbReference type="GO" id="GO:0004674">
    <property type="term" value="F:protein serine/threonine kinase activity"/>
    <property type="evidence" value="ECO:0000318"/>
    <property type="project" value="GO_Central"/>
</dbReference>
<dbReference type="Proteomes" id="UP000001542">
    <property type="component" value="Unassembled WGS sequence"/>
</dbReference>
<protein>
    <recommendedName>
        <fullName evidence="1">Protein kinase domain-containing protein</fullName>
    </recommendedName>
</protein>
<organism evidence="2 3">
    <name type="scientific">Trichomonas vaginalis (strain ATCC PRA-98 / G3)</name>
    <dbReference type="NCBI Taxonomy" id="412133"/>
    <lineage>
        <taxon>Eukaryota</taxon>
        <taxon>Metamonada</taxon>
        <taxon>Parabasalia</taxon>
        <taxon>Trichomonadida</taxon>
        <taxon>Trichomonadidae</taxon>
        <taxon>Trichomonas</taxon>
    </lineage>
</organism>
<dbReference type="PROSITE" id="PS00108">
    <property type="entry name" value="PROTEIN_KINASE_ST"/>
    <property type="match status" value="1"/>
</dbReference>
<dbReference type="SMART" id="SM00220">
    <property type="entry name" value="S_TKc"/>
    <property type="match status" value="1"/>
</dbReference>
<dbReference type="EMBL" id="DS114090">
    <property type="protein sequence ID" value="EAX90676.1"/>
    <property type="molecule type" value="Genomic_DNA"/>
</dbReference>
<dbReference type="PROSITE" id="PS50011">
    <property type="entry name" value="PROTEIN_KINASE_DOM"/>
    <property type="match status" value="1"/>
</dbReference>
<dbReference type="GO" id="GO:0007165">
    <property type="term" value="P:signal transduction"/>
    <property type="evidence" value="ECO:0000318"/>
    <property type="project" value="GO_Central"/>
</dbReference>
<reference evidence="2" key="1">
    <citation type="submission" date="2006-10" db="EMBL/GenBank/DDBJ databases">
        <authorList>
            <person name="Amadeo P."/>
            <person name="Zhao Q."/>
            <person name="Wortman J."/>
            <person name="Fraser-Liggett C."/>
            <person name="Carlton J."/>
        </authorList>
    </citation>
    <scope>NUCLEOTIDE SEQUENCE</scope>
    <source>
        <strain evidence="2">G3</strain>
    </source>
</reference>
<dbReference type="PANTHER" id="PTHR23257:SF958">
    <property type="entry name" value="SERINE_THREONINE-PROTEIN KINASE WNK4"/>
    <property type="match status" value="1"/>
</dbReference>
<dbReference type="Pfam" id="PF00069">
    <property type="entry name" value="Pkinase"/>
    <property type="match status" value="1"/>
</dbReference>
<dbReference type="InterPro" id="IPR011009">
    <property type="entry name" value="Kinase-like_dom_sf"/>
</dbReference>
<dbReference type="AlphaFoldDB" id="A2FWP8"/>
<feature type="domain" description="Protein kinase" evidence="1">
    <location>
        <begin position="1"/>
        <end position="128"/>
    </location>
</feature>
<dbReference type="OrthoDB" id="4062651at2759"/>
<dbReference type="eggNOG" id="KOG0192">
    <property type="taxonomic scope" value="Eukaryota"/>
</dbReference>
<name>A2FWP8_TRIV3</name>
<accession>A2FWP8</accession>
<evidence type="ECO:0000313" key="3">
    <source>
        <dbReference type="Proteomes" id="UP000001542"/>
    </source>
</evidence>
<sequence>MNHFAVIGLIGVTQEPPYYIVSEFMPKENLFKCLHSNIPPTPTQRTIIALGVAIGLSYMHRNNYIYRDIKSLNILLDADEYPKICDFGISRFVPQSRDLMTGGVGTAQWEAPEVINNEPYTEKADVYS</sequence>
<dbReference type="InParanoid" id="A2FWP8"/>
<reference evidence="2" key="2">
    <citation type="journal article" date="2007" name="Science">
        <title>Draft genome sequence of the sexually transmitted pathogen Trichomonas vaginalis.</title>
        <authorList>
            <person name="Carlton J.M."/>
            <person name="Hirt R.P."/>
            <person name="Silva J.C."/>
            <person name="Delcher A.L."/>
            <person name="Schatz M."/>
            <person name="Zhao Q."/>
            <person name="Wortman J.R."/>
            <person name="Bidwell S.L."/>
            <person name="Alsmark U.C.M."/>
            <person name="Besteiro S."/>
            <person name="Sicheritz-Ponten T."/>
            <person name="Noel C.J."/>
            <person name="Dacks J.B."/>
            <person name="Foster P.G."/>
            <person name="Simillion C."/>
            <person name="Van de Peer Y."/>
            <person name="Miranda-Saavedra D."/>
            <person name="Barton G.J."/>
            <person name="Westrop G.D."/>
            <person name="Mueller S."/>
            <person name="Dessi D."/>
            <person name="Fiori P.L."/>
            <person name="Ren Q."/>
            <person name="Paulsen I."/>
            <person name="Zhang H."/>
            <person name="Bastida-Corcuera F.D."/>
            <person name="Simoes-Barbosa A."/>
            <person name="Brown M.T."/>
            <person name="Hayes R.D."/>
            <person name="Mukherjee M."/>
            <person name="Okumura C.Y."/>
            <person name="Schneider R."/>
            <person name="Smith A.J."/>
            <person name="Vanacova S."/>
            <person name="Villalvazo M."/>
            <person name="Haas B.J."/>
            <person name="Pertea M."/>
            <person name="Feldblyum T.V."/>
            <person name="Utterback T.R."/>
            <person name="Shu C.L."/>
            <person name="Osoegawa K."/>
            <person name="de Jong P.J."/>
            <person name="Hrdy I."/>
            <person name="Horvathova L."/>
            <person name="Zubacova Z."/>
            <person name="Dolezal P."/>
            <person name="Malik S.B."/>
            <person name="Logsdon J.M. Jr."/>
            <person name="Henze K."/>
            <person name="Gupta A."/>
            <person name="Wang C.C."/>
            <person name="Dunne R.L."/>
            <person name="Upcroft J.A."/>
            <person name="Upcroft P."/>
            <person name="White O."/>
            <person name="Salzberg S.L."/>
            <person name="Tang P."/>
            <person name="Chiu C.-H."/>
            <person name="Lee Y.-S."/>
            <person name="Embley T.M."/>
            <person name="Coombs G.H."/>
            <person name="Mottram J.C."/>
            <person name="Tachezy J."/>
            <person name="Fraser-Liggett C.M."/>
            <person name="Johnson P.J."/>
        </authorList>
    </citation>
    <scope>NUCLEOTIDE SEQUENCE [LARGE SCALE GENOMIC DNA]</scope>
    <source>
        <strain evidence="2">G3</strain>
    </source>
</reference>